<dbReference type="InterPro" id="IPR046450">
    <property type="entry name" value="PA_dom_sf"/>
</dbReference>
<dbReference type="InterPro" id="IPR000209">
    <property type="entry name" value="Peptidase_S8/S53_dom"/>
</dbReference>
<name>A0A0A1TH95_9HYPO</name>
<dbReference type="OrthoDB" id="10256524at2759"/>
<protein>
    <recommendedName>
        <fullName evidence="6">Peptidase S8/S53 domain-containing protein</fullName>
    </recommendedName>
</protein>
<evidence type="ECO:0000256" key="4">
    <source>
        <dbReference type="ARBA" id="ARBA00022825"/>
    </source>
</evidence>
<evidence type="ECO:0000256" key="5">
    <source>
        <dbReference type="SAM" id="MobiDB-lite"/>
    </source>
</evidence>
<dbReference type="Proteomes" id="UP000039046">
    <property type="component" value="Unassembled WGS sequence"/>
</dbReference>
<dbReference type="PANTHER" id="PTHR43806:SF11">
    <property type="entry name" value="CEREVISIN-RELATED"/>
    <property type="match status" value="1"/>
</dbReference>
<evidence type="ECO:0000313" key="8">
    <source>
        <dbReference type="Proteomes" id="UP000039046"/>
    </source>
</evidence>
<dbReference type="SUPFAM" id="SSF52025">
    <property type="entry name" value="PA domain"/>
    <property type="match status" value="1"/>
</dbReference>
<dbReference type="InterPro" id="IPR050131">
    <property type="entry name" value="Peptidase_S8_subtilisin-like"/>
</dbReference>
<organism evidence="7 8">
    <name type="scientific">[Torrubiella] hemipterigena</name>
    <dbReference type="NCBI Taxonomy" id="1531966"/>
    <lineage>
        <taxon>Eukaryota</taxon>
        <taxon>Fungi</taxon>
        <taxon>Dikarya</taxon>
        <taxon>Ascomycota</taxon>
        <taxon>Pezizomycotina</taxon>
        <taxon>Sordariomycetes</taxon>
        <taxon>Hypocreomycetidae</taxon>
        <taxon>Hypocreales</taxon>
        <taxon>Clavicipitaceae</taxon>
        <taxon>Clavicipitaceae incertae sedis</taxon>
        <taxon>'Torrubiella' clade</taxon>
    </lineage>
</organism>
<keyword evidence="4" id="KW-0720">Serine protease</keyword>
<dbReference type="PANTHER" id="PTHR43806">
    <property type="entry name" value="PEPTIDASE S8"/>
    <property type="match status" value="1"/>
</dbReference>
<keyword evidence="8" id="KW-1185">Reference proteome</keyword>
<feature type="region of interest" description="Disordered" evidence="5">
    <location>
        <begin position="1"/>
        <end position="30"/>
    </location>
</feature>
<dbReference type="SUPFAM" id="SSF52743">
    <property type="entry name" value="Subtilisin-like"/>
    <property type="match status" value="1"/>
</dbReference>
<evidence type="ECO:0000256" key="1">
    <source>
        <dbReference type="ARBA" id="ARBA00011073"/>
    </source>
</evidence>
<evidence type="ECO:0000256" key="2">
    <source>
        <dbReference type="ARBA" id="ARBA00022670"/>
    </source>
</evidence>
<dbReference type="Gene3D" id="3.40.50.200">
    <property type="entry name" value="Peptidase S8/S53 domain"/>
    <property type="match status" value="1"/>
</dbReference>
<gene>
    <name evidence="7" type="ORF">VHEMI09825</name>
</gene>
<comment type="similarity">
    <text evidence="1">Belongs to the peptidase S8 family.</text>
</comment>
<feature type="compositionally biased region" description="Polar residues" evidence="5">
    <location>
        <begin position="12"/>
        <end position="29"/>
    </location>
</feature>
<evidence type="ECO:0000259" key="6">
    <source>
        <dbReference type="Pfam" id="PF00082"/>
    </source>
</evidence>
<keyword evidence="2" id="KW-0645">Protease</keyword>
<proteinExistence type="inferred from homology"/>
<dbReference type="EMBL" id="CDHN01000006">
    <property type="protein sequence ID" value="CEJ94284.1"/>
    <property type="molecule type" value="Genomic_DNA"/>
</dbReference>
<reference evidence="7 8" key="1">
    <citation type="journal article" date="2015" name="Genome Announc.">
        <title>Draft Genome Sequence and Gene Annotation of the Entomopathogenic Fungus Verticillium hemipterigenum.</title>
        <authorList>
            <person name="Horn F."/>
            <person name="Habel A."/>
            <person name="Scharf D.H."/>
            <person name="Dworschak J."/>
            <person name="Brakhage A.A."/>
            <person name="Guthke R."/>
            <person name="Hertweck C."/>
            <person name="Linde J."/>
        </authorList>
    </citation>
    <scope>NUCLEOTIDE SEQUENCE [LARGE SCALE GENOMIC DNA]</scope>
</reference>
<dbReference type="HOGENOM" id="CLU_1066287_0_0_1"/>
<dbReference type="STRING" id="1531966.A0A0A1TH95"/>
<sequence length="261" mass="27488">MGRKPSPRSADDASNMNLVTENNGDNATADSPHIMMQVDKLHDKAKKNAAGFSGVAPGVMLGHYKVFGYQGGTTEEVVIEAALMAAQENPDIISVSIGSHSNWPGAFAVLMNRLAIQRDIVPVMSNGNAGWDGGLSINAMALGDNVLGVASFDNTETPTVHHIGKVSVNAGEMANFTHAMSRPGSGWDGTTMPVMALSYDTTTTDQACEPLPNDTPSLKDKIILVRIGGCHMWYKAGNLAAKGATHLIFYSDTEPSGASTL</sequence>
<accession>A0A0A1TH95</accession>
<keyword evidence="3" id="KW-0378">Hydrolase</keyword>
<dbReference type="GO" id="GO:0004252">
    <property type="term" value="F:serine-type endopeptidase activity"/>
    <property type="evidence" value="ECO:0007669"/>
    <property type="project" value="InterPro"/>
</dbReference>
<evidence type="ECO:0000313" key="7">
    <source>
        <dbReference type="EMBL" id="CEJ94284.1"/>
    </source>
</evidence>
<dbReference type="InterPro" id="IPR036852">
    <property type="entry name" value="Peptidase_S8/S53_dom_sf"/>
</dbReference>
<feature type="domain" description="Peptidase S8/S53" evidence="6">
    <location>
        <begin position="47"/>
        <end position="179"/>
    </location>
</feature>
<dbReference type="AlphaFoldDB" id="A0A0A1TH95"/>
<dbReference type="GO" id="GO:0006508">
    <property type="term" value="P:proteolysis"/>
    <property type="evidence" value="ECO:0007669"/>
    <property type="project" value="UniProtKB-KW"/>
</dbReference>
<evidence type="ECO:0000256" key="3">
    <source>
        <dbReference type="ARBA" id="ARBA00022801"/>
    </source>
</evidence>
<dbReference type="Pfam" id="PF00082">
    <property type="entry name" value="Peptidase_S8"/>
    <property type="match status" value="1"/>
</dbReference>